<dbReference type="AlphaFoldDB" id="A0A1L9SXE7"/>
<name>A0A1L9SXE7_9EURO</name>
<protein>
    <recommendedName>
        <fullName evidence="3">Kinesin light chain</fullName>
    </recommendedName>
</protein>
<dbReference type="STRING" id="1036612.A0A1L9SXE7"/>
<dbReference type="RefSeq" id="XP_040695681.1">
    <property type="nucleotide sequence ID" value="XM_040843358.1"/>
</dbReference>
<reference evidence="2" key="1">
    <citation type="journal article" date="2017" name="Genome Biol.">
        <title>Comparative genomics reveals high biological diversity and specific adaptations in the industrially and medically important fungal genus Aspergillus.</title>
        <authorList>
            <person name="de Vries R.P."/>
            <person name="Riley R."/>
            <person name="Wiebenga A."/>
            <person name="Aguilar-Osorio G."/>
            <person name="Amillis S."/>
            <person name="Uchima C.A."/>
            <person name="Anderluh G."/>
            <person name="Asadollahi M."/>
            <person name="Askin M."/>
            <person name="Barry K."/>
            <person name="Battaglia E."/>
            <person name="Bayram O."/>
            <person name="Benocci T."/>
            <person name="Braus-Stromeyer S.A."/>
            <person name="Caldana C."/>
            <person name="Canovas D."/>
            <person name="Cerqueira G.C."/>
            <person name="Chen F."/>
            <person name="Chen W."/>
            <person name="Choi C."/>
            <person name="Clum A."/>
            <person name="Dos Santos R.A."/>
            <person name="Damasio A.R."/>
            <person name="Diallinas G."/>
            <person name="Emri T."/>
            <person name="Fekete E."/>
            <person name="Flipphi M."/>
            <person name="Freyberg S."/>
            <person name="Gallo A."/>
            <person name="Gournas C."/>
            <person name="Habgood R."/>
            <person name="Hainaut M."/>
            <person name="Harispe M.L."/>
            <person name="Henrissat B."/>
            <person name="Hilden K.S."/>
            <person name="Hope R."/>
            <person name="Hossain A."/>
            <person name="Karabika E."/>
            <person name="Karaffa L."/>
            <person name="Karanyi Z."/>
            <person name="Krasevec N."/>
            <person name="Kuo A."/>
            <person name="Kusch H."/>
            <person name="LaButti K."/>
            <person name="Lagendijk E.L."/>
            <person name="Lapidus A."/>
            <person name="Levasseur A."/>
            <person name="Lindquist E."/>
            <person name="Lipzen A."/>
            <person name="Logrieco A.F."/>
            <person name="MacCabe A."/>
            <person name="Maekelae M.R."/>
            <person name="Malavazi I."/>
            <person name="Melin P."/>
            <person name="Meyer V."/>
            <person name="Mielnichuk N."/>
            <person name="Miskei M."/>
            <person name="Molnar A.P."/>
            <person name="Mule G."/>
            <person name="Ngan C.Y."/>
            <person name="Orejas M."/>
            <person name="Orosz E."/>
            <person name="Ouedraogo J.P."/>
            <person name="Overkamp K.M."/>
            <person name="Park H.-S."/>
            <person name="Perrone G."/>
            <person name="Piumi F."/>
            <person name="Punt P.J."/>
            <person name="Ram A.F."/>
            <person name="Ramon A."/>
            <person name="Rauscher S."/>
            <person name="Record E."/>
            <person name="Riano-Pachon D.M."/>
            <person name="Robert V."/>
            <person name="Roehrig J."/>
            <person name="Ruller R."/>
            <person name="Salamov A."/>
            <person name="Salih N.S."/>
            <person name="Samson R.A."/>
            <person name="Sandor E."/>
            <person name="Sanguinetti M."/>
            <person name="Schuetze T."/>
            <person name="Sepcic K."/>
            <person name="Shelest E."/>
            <person name="Sherlock G."/>
            <person name="Sophianopoulou V."/>
            <person name="Squina F.M."/>
            <person name="Sun H."/>
            <person name="Susca A."/>
            <person name="Todd R.B."/>
            <person name="Tsang A."/>
            <person name="Unkles S.E."/>
            <person name="van de Wiele N."/>
            <person name="van Rossen-Uffink D."/>
            <person name="Oliveira J.V."/>
            <person name="Vesth T.C."/>
            <person name="Visser J."/>
            <person name="Yu J.-H."/>
            <person name="Zhou M."/>
            <person name="Andersen M.R."/>
            <person name="Archer D.B."/>
            <person name="Baker S.E."/>
            <person name="Benoit I."/>
            <person name="Brakhage A.A."/>
            <person name="Braus G.H."/>
            <person name="Fischer R."/>
            <person name="Frisvad J.C."/>
            <person name="Goldman G.H."/>
            <person name="Houbraken J."/>
            <person name="Oakley B."/>
            <person name="Pocsi I."/>
            <person name="Scazzocchio C."/>
            <person name="Seiboth B."/>
            <person name="vanKuyk P.A."/>
            <person name="Wortman J."/>
            <person name="Dyer P.S."/>
            <person name="Grigoriev I.V."/>
        </authorList>
    </citation>
    <scope>NUCLEOTIDE SEQUENCE [LARGE SCALE GENOMIC DNA]</scope>
    <source>
        <strain evidence="2">CBS 593.65</strain>
    </source>
</reference>
<organism evidence="1 2">
    <name type="scientific">Aspergillus sydowii CBS 593.65</name>
    <dbReference type="NCBI Taxonomy" id="1036612"/>
    <lineage>
        <taxon>Eukaryota</taxon>
        <taxon>Fungi</taxon>
        <taxon>Dikarya</taxon>
        <taxon>Ascomycota</taxon>
        <taxon>Pezizomycotina</taxon>
        <taxon>Eurotiomycetes</taxon>
        <taxon>Eurotiomycetidae</taxon>
        <taxon>Eurotiales</taxon>
        <taxon>Aspergillaceae</taxon>
        <taxon>Aspergillus</taxon>
        <taxon>Aspergillus subgen. Nidulantes</taxon>
    </lineage>
</organism>
<dbReference type="GeneID" id="63759431"/>
<dbReference type="Pfam" id="PF13374">
    <property type="entry name" value="TPR_10"/>
    <property type="match status" value="2"/>
</dbReference>
<dbReference type="PANTHER" id="PTHR46082:SF6">
    <property type="entry name" value="AAA+ ATPASE DOMAIN-CONTAINING PROTEIN-RELATED"/>
    <property type="match status" value="1"/>
</dbReference>
<dbReference type="Gene3D" id="1.25.40.10">
    <property type="entry name" value="Tetratricopeptide repeat domain"/>
    <property type="match status" value="1"/>
</dbReference>
<sequence length="121" mass="13440">MTNLASTYGDQGRWKEAEQLEVQVMVAQKQVLGPEHPSTLTGMGNIAHTWESLGNIQDALALMSKSVELRNEDLGSDHPDICLPATPSRSGKQHRTAHQHNKPAKILLHYPYILSHLVKLI</sequence>
<dbReference type="Proteomes" id="UP000184356">
    <property type="component" value="Unassembled WGS sequence"/>
</dbReference>
<dbReference type="InterPro" id="IPR011990">
    <property type="entry name" value="TPR-like_helical_dom_sf"/>
</dbReference>
<evidence type="ECO:0000313" key="1">
    <source>
        <dbReference type="EMBL" id="OJJ51875.1"/>
    </source>
</evidence>
<dbReference type="EMBL" id="KV878616">
    <property type="protein sequence ID" value="OJJ51875.1"/>
    <property type="molecule type" value="Genomic_DNA"/>
</dbReference>
<dbReference type="VEuPathDB" id="FungiDB:ASPSYDRAFT_165467"/>
<dbReference type="PANTHER" id="PTHR46082">
    <property type="entry name" value="ATP/GTP-BINDING PROTEIN-RELATED"/>
    <property type="match status" value="1"/>
</dbReference>
<dbReference type="SUPFAM" id="SSF48452">
    <property type="entry name" value="TPR-like"/>
    <property type="match status" value="1"/>
</dbReference>
<dbReference type="InterPro" id="IPR053137">
    <property type="entry name" value="NLR-like"/>
</dbReference>
<accession>A0A1L9SXE7</accession>
<evidence type="ECO:0000313" key="2">
    <source>
        <dbReference type="Proteomes" id="UP000184356"/>
    </source>
</evidence>
<dbReference type="OrthoDB" id="5986190at2759"/>
<proteinExistence type="predicted"/>
<evidence type="ECO:0008006" key="3">
    <source>
        <dbReference type="Google" id="ProtNLM"/>
    </source>
</evidence>
<keyword evidence="2" id="KW-1185">Reference proteome</keyword>
<gene>
    <name evidence="1" type="ORF">ASPSYDRAFT_165467</name>
</gene>